<reference evidence="1" key="2">
    <citation type="journal article" date="2015" name="Data Brief">
        <title>Shoot transcriptome of the giant reed, Arundo donax.</title>
        <authorList>
            <person name="Barrero R.A."/>
            <person name="Guerrero F.D."/>
            <person name="Moolhuijzen P."/>
            <person name="Goolsby J.A."/>
            <person name="Tidwell J."/>
            <person name="Bellgard S.E."/>
            <person name="Bellgard M.I."/>
        </authorList>
    </citation>
    <scope>NUCLEOTIDE SEQUENCE</scope>
    <source>
        <tissue evidence="1">Shoot tissue taken approximately 20 cm above the soil surface</tissue>
    </source>
</reference>
<dbReference type="EMBL" id="GBRH01279867">
    <property type="protein sequence ID" value="JAD18028.1"/>
    <property type="molecule type" value="Transcribed_RNA"/>
</dbReference>
<sequence>MLTEPPHFADPRFDPRRSSSTLFYAYVC</sequence>
<evidence type="ECO:0000313" key="1">
    <source>
        <dbReference type="EMBL" id="JAD18028.1"/>
    </source>
</evidence>
<reference evidence="1" key="1">
    <citation type="submission" date="2014-09" db="EMBL/GenBank/DDBJ databases">
        <authorList>
            <person name="Magalhaes I.L.F."/>
            <person name="Oliveira U."/>
            <person name="Santos F.R."/>
            <person name="Vidigal T.H.D.A."/>
            <person name="Brescovit A.D."/>
            <person name="Santos A.J."/>
        </authorList>
    </citation>
    <scope>NUCLEOTIDE SEQUENCE</scope>
    <source>
        <tissue evidence="1">Shoot tissue taken approximately 20 cm above the soil surface</tissue>
    </source>
</reference>
<dbReference type="AlphaFoldDB" id="A0A0A8XZ38"/>
<proteinExistence type="predicted"/>
<name>A0A0A8XZ38_ARUDO</name>
<accession>A0A0A8XZ38</accession>
<protein>
    <submittedName>
        <fullName evidence="1">Uncharacterized protein</fullName>
    </submittedName>
</protein>
<organism evidence="1">
    <name type="scientific">Arundo donax</name>
    <name type="common">Giant reed</name>
    <name type="synonym">Donax arundinaceus</name>
    <dbReference type="NCBI Taxonomy" id="35708"/>
    <lineage>
        <taxon>Eukaryota</taxon>
        <taxon>Viridiplantae</taxon>
        <taxon>Streptophyta</taxon>
        <taxon>Embryophyta</taxon>
        <taxon>Tracheophyta</taxon>
        <taxon>Spermatophyta</taxon>
        <taxon>Magnoliopsida</taxon>
        <taxon>Liliopsida</taxon>
        <taxon>Poales</taxon>
        <taxon>Poaceae</taxon>
        <taxon>PACMAD clade</taxon>
        <taxon>Arundinoideae</taxon>
        <taxon>Arundineae</taxon>
        <taxon>Arundo</taxon>
    </lineage>
</organism>